<proteinExistence type="predicted"/>
<evidence type="ECO:0000313" key="8">
    <source>
        <dbReference type="EMBL" id="MBE9041358.1"/>
    </source>
</evidence>
<evidence type="ECO:0000259" key="7">
    <source>
        <dbReference type="PROSITE" id="PS50110"/>
    </source>
</evidence>
<sequence length="137" mass="15812">MRSILIAEDESRIAAFLEKGLQQNGYRPKIAADGAQALQYLDLENFDLLILDIGLPILDGWEVLKQLRDRKKSVSVILITACDEAREKVPEFSDIVDDFLPKPFRFKHLLASVRHCLTTKHELVERLSHKVHQLQYF</sequence>
<keyword evidence="4" id="KW-0238">DNA-binding</keyword>
<dbReference type="Proteomes" id="UP000621799">
    <property type="component" value="Unassembled WGS sequence"/>
</dbReference>
<dbReference type="RefSeq" id="WP_264321569.1">
    <property type="nucleotide sequence ID" value="NZ_JADEXN010000184.1"/>
</dbReference>
<dbReference type="InterPro" id="IPR001789">
    <property type="entry name" value="Sig_transdc_resp-reg_receiver"/>
</dbReference>
<keyword evidence="9" id="KW-1185">Reference proteome</keyword>
<organism evidence="8 9">
    <name type="scientific">Zarconia navalis LEGE 11467</name>
    <dbReference type="NCBI Taxonomy" id="1828826"/>
    <lineage>
        <taxon>Bacteria</taxon>
        <taxon>Bacillati</taxon>
        <taxon>Cyanobacteriota</taxon>
        <taxon>Cyanophyceae</taxon>
        <taxon>Oscillatoriophycideae</taxon>
        <taxon>Oscillatoriales</taxon>
        <taxon>Oscillatoriales incertae sedis</taxon>
        <taxon>Zarconia</taxon>
        <taxon>Zarconia navalis</taxon>
    </lineage>
</organism>
<dbReference type="InterPro" id="IPR039420">
    <property type="entry name" value="WalR-like"/>
</dbReference>
<dbReference type="Gene3D" id="3.40.50.2300">
    <property type="match status" value="1"/>
</dbReference>
<dbReference type="PANTHER" id="PTHR48111">
    <property type="entry name" value="REGULATOR OF RPOS"/>
    <property type="match status" value="1"/>
</dbReference>
<dbReference type="GO" id="GO:0006355">
    <property type="term" value="P:regulation of DNA-templated transcription"/>
    <property type="evidence" value="ECO:0007669"/>
    <property type="project" value="TreeGrafter"/>
</dbReference>
<dbReference type="SMART" id="SM00448">
    <property type="entry name" value="REC"/>
    <property type="match status" value="1"/>
</dbReference>
<dbReference type="PROSITE" id="PS50110">
    <property type="entry name" value="RESPONSE_REGULATORY"/>
    <property type="match status" value="1"/>
</dbReference>
<evidence type="ECO:0000256" key="3">
    <source>
        <dbReference type="ARBA" id="ARBA00023015"/>
    </source>
</evidence>
<dbReference type="AlphaFoldDB" id="A0A928VY01"/>
<accession>A0A928VY01</accession>
<dbReference type="InterPro" id="IPR011006">
    <property type="entry name" value="CheY-like_superfamily"/>
</dbReference>
<dbReference type="EMBL" id="JADEXN010000184">
    <property type="protein sequence ID" value="MBE9041358.1"/>
    <property type="molecule type" value="Genomic_DNA"/>
</dbReference>
<gene>
    <name evidence="8" type="ORF">IQ235_11255</name>
</gene>
<evidence type="ECO:0000313" key="9">
    <source>
        <dbReference type="Proteomes" id="UP000621799"/>
    </source>
</evidence>
<feature type="modified residue" description="4-aspartylphosphate" evidence="6">
    <location>
        <position position="52"/>
    </location>
</feature>
<evidence type="ECO:0000256" key="6">
    <source>
        <dbReference type="PROSITE-ProRule" id="PRU00169"/>
    </source>
</evidence>
<keyword evidence="1 6" id="KW-0597">Phosphoprotein</keyword>
<evidence type="ECO:0000256" key="1">
    <source>
        <dbReference type="ARBA" id="ARBA00022553"/>
    </source>
</evidence>
<dbReference type="GO" id="GO:0032993">
    <property type="term" value="C:protein-DNA complex"/>
    <property type="evidence" value="ECO:0007669"/>
    <property type="project" value="TreeGrafter"/>
</dbReference>
<evidence type="ECO:0000256" key="4">
    <source>
        <dbReference type="ARBA" id="ARBA00023125"/>
    </source>
</evidence>
<dbReference type="GO" id="GO:0005829">
    <property type="term" value="C:cytosol"/>
    <property type="evidence" value="ECO:0007669"/>
    <property type="project" value="TreeGrafter"/>
</dbReference>
<dbReference type="CDD" id="cd17574">
    <property type="entry name" value="REC_OmpR"/>
    <property type="match status" value="1"/>
</dbReference>
<dbReference type="FunFam" id="3.40.50.2300:FF:000001">
    <property type="entry name" value="DNA-binding response regulator PhoB"/>
    <property type="match status" value="1"/>
</dbReference>
<evidence type="ECO:0000256" key="5">
    <source>
        <dbReference type="ARBA" id="ARBA00023163"/>
    </source>
</evidence>
<keyword evidence="5" id="KW-0804">Transcription</keyword>
<feature type="domain" description="Response regulatory" evidence="7">
    <location>
        <begin position="3"/>
        <end position="117"/>
    </location>
</feature>
<evidence type="ECO:0000256" key="2">
    <source>
        <dbReference type="ARBA" id="ARBA00023012"/>
    </source>
</evidence>
<dbReference type="PANTHER" id="PTHR48111:SF38">
    <property type="entry name" value="TWO-COMPONENT RESPONSE REGULATOR"/>
    <property type="match status" value="1"/>
</dbReference>
<name>A0A928VY01_9CYAN</name>
<protein>
    <submittedName>
        <fullName evidence="8">Response regulator</fullName>
    </submittedName>
</protein>
<reference evidence="8" key="1">
    <citation type="submission" date="2020-10" db="EMBL/GenBank/DDBJ databases">
        <authorList>
            <person name="Castelo-Branco R."/>
            <person name="Eusebio N."/>
            <person name="Adriana R."/>
            <person name="Vieira A."/>
            <person name="Brugerolle De Fraissinette N."/>
            <person name="Rezende De Castro R."/>
            <person name="Schneider M.P."/>
            <person name="Vasconcelos V."/>
            <person name="Leao P.N."/>
        </authorList>
    </citation>
    <scope>NUCLEOTIDE SEQUENCE</scope>
    <source>
        <strain evidence="8">LEGE 11467</strain>
    </source>
</reference>
<dbReference type="GO" id="GO:0000976">
    <property type="term" value="F:transcription cis-regulatory region binding"/>
    <property type="evidence" value="ECO:0007669"/>
    <property type="project" value="TreeGrafter"/>
</dbReference>
<dbReference type="Pfam" id="PF00072">
    <property type="entry name" value="Response_reg"/>
    <property type="match status" value="1"/>
</dbReference>
<keyword evidence="2" id="KW-0902">Two-component regulatory system</keyword>
<keyword evidence="3" id="KW-0805">Transcription regulation</keyword>
<dbReference type="GO" id="GO:0000156">
    <property type="term" value="F:phosphorelay response regulator activity"/>
    <property type="evidence" value="ECO:0007669"/>
    <property type="project" value="TreeGrafter"/>
</dbReference>
<comment type="caution">
    <text evidence="8">The sequence shown here is derived from an EMBL/GenBank/DDBJ whole genome shotgun (WGS) entry which is preliminary data.</text>
</comment>
<dbReference type="SUPFAM" id="SSF52172">
    <property type="entry name" value="CheY-like"/>
    <property type="match status" value="1"/>
</dbReference>